<reference evidence="1" key="1">
    <citation type="journal article" date="2021" name="Open Biol.">
        <title>Shared evolutionary footprints suggest mitochondrial oxidative damage underlies multiple complex I losses in fungi.</title>
        <authorList>
            <person name="Schikora-Tamarit M.A."/>
            <person name="Marcet-Houben M."/>
            <person name="Nosek J."/>
            <person name="Gabaldon T."/>
        </authorList>
    </citation>
    <scope>NUCLEOTIDE SEQUENCE</scope>
    <source>
        <strain evidence="1">CBS6075</strain>
    </source>
</reference>
<dbReference type="AlphaFoldDB" id="A0A9P8PE06"/>
<dbReference type="RefSeq" id="XP_046063963.1">
    <property type="nucleotide sequence ID" value="XM_046201773.1"/>
</dbReference>
<name>A0A9P8PE06_9ASCO</name>
<accession>A0A9P8PE06</accession>
<gene>
    <name evidence="1" type="ORF">OGAPHI_001053</name>
</gene>
<evidence type="ECO:0000313" key="2">
    <source>
        <dbReference type="Proteomes" id="UP000769157"/>
    </source>
</evidence>
<dbReference type="Proteomes" id="UP000769157">
    <property type="component" value="Unassembled WGS sequence"/>
</dbReference>
<proteinExistence type="predicted"/>
<comment type="caution">
    <text evidence="1">The sequence shown here is derived from an EMBL/GenBank/DDBJ whole genome shotgun (WGS) entry which is preliminary data.</text>
</comment>
<reference evidence="1" key="2">
    <citation type="submission" date="2021-01" db="EMBL/GenBank/DDBJ databases">
        <authorList>
            <person name="Schikora-Tamarit M.A."/>
        </authorList>
    </citation>
    <scope>NUCLEOTIDE SEQUENCE</scope>
    <source>
        <strain evidence="1">CBS6075</strain>
    </source>
</reference>
<dbReference type="GeneID" id="70233021"/>
<keyword evidence="2" id="KW-1185">Reference proteome</keyword>
<organism evidence="1 2">
    <name type="scientific">Ogataea philodendri</name>
    <dbReference type="NCBI Taxonomy" id="1378263"/>
    <lineage>
        <taxon>Eukaryota</taxon>
        <taxon>Fungi</taxon>
        <taxon>Dikarya</taxon>
        <taxon>Ascomycota</taxon>
        <taxon>Saccharomycotina</taxon>
        <taxon>Pichiomycetes</taxon>
        <taxon>Pichiales</taxon>
        <taxon>Pichiaceae</taxon>
        <taxon>Ogataea</taxon>
    </lineage>
</organism>
<dbReference type="EMBL" id="JAEUBE010000087">
    <property type="protein sequence ID" value="KAH3670538.1"/>
    <property type="molecule type" value="Genomic_DNA"/>
</dbReference>
<sequence length="185" mass="20431">MFSKWSVSVRLSWWIDSVNITIGSLINRCAKWLASVSSNPLATSFANTLLLIGDSMSLYSLRKYENSLPEASMSPRYWSTESYLDLGIRCKTAESVVLPRSLWPLSGGSPRSNGVRSSTAPAITFHRTSWSARWPRKMGAAAVTANINGATFTSESYRNLACRTSEACIVTCRHEAPIPKPMESM</sequence>
<protein>
    <submittedName>
        <fullName evidence="1">Uncharacterized protein</fullName>
    </submittedName>
</protein>
<evidence type="ECO:0000313" key="1">
    <source>
        <dbReference type="EMBL" id="KAH3670538.1"/>
    </source>
</evidence>